<evidence type="ECO:0000313" key="3">
    <source>
        <dbReference type="Proteomes" id="UP000596660"/>
    </source>
</evidence>
<evidence type="ECO:0000313" key="2">
    <source>
        <dbReference type="EnsemblPlants" id="AUR62041020-RA:cds"/>
    </source>
</evidence>
<name>A0A803N5Z7_CHEQI</name>
<feature type="region of interest" description="Disordered" evidence="1">
    <location>
        <begin position="377"/>
        <end position="417"/>
    </location>
</feature>
<feature type="compositionally biased region" description="Basic and acidic residues" evidence="1">
    <location>
        <begin position="18"/>
        <end position="31"/>
    </location>
</feature>
<dbReference type="EnsemblPlants" id="AUR62041020-RA">
    <property type="protein sequence ID" value="AUR62041020-RA:cds"/>
    <property type="gene ID" value="AUR62041020"/>
</dbReference>
<dbReference type="Gramene" id="AUR62041020-RA">
    <property type="protein sequence ID" value="AUR62041020-RA:cds"/>
    <property type="gene ID" value="AUR62041020"/>
</dbReference>
<feature type="compositionally biased region" description="Basic and acidic residues" evidence="1">
    <location>
        <begin position="385"/>
        <end position="405"/>
    </location>
</feature>
<sequence length="587" mass="66092">MRSNTVVQSKNKCWKQFVDPKNDKDPLKKVNDPSSKTVAASKSKVGESSYLESGVHNLLKTLMRKCKKRKGKEHQHAYKRKKLISKGNKVISKGLALKTHFDNVGKYPNIVCKVESFCRYVSCFDERRRELLTAMGFDALLDLEMDYIPRQFCYWLLTRARADGTVVFGEGEILPLCANQMSLVLGIPMGAELVPMDVDSDDEEKVEKMRRVFDLYGVGKDISTVSLKFASAALCPLDSAGKPVPLENEDDEELFMITFLIVVLGKVVCTTTIGSNLVASLVPCLTIASEAYKCDWCTLTFNLVCDTANRFQRKFQKDGFRSGCRGSLLFVMIFYLDHLHRVLVKWDVYPRVKVWKTDEVKKALSEDRLMKNKYGRLSASNIPNGEEHPMVPREDQPVVTEDRGGKKNGTSDEMMTVSSSVDKKLISAVESVVANALGNGSNGKAINEKSRIPTNEEGNVHLNNGKTHTSWIVTDFEMNRKTILVSGNKDKDVEYSCSSEDSPVLGVGDCRTRSKTSVVAPMDKRLMTFLMLNLGKKDYEHLARKWGKSFLTIPLSQIRCVFIPVLELAAEDEHWWCLAFELKARQN</sequence>
<organism evidence="2 3">
    <name type="scientific">Chenopodium quinoa</name>
    <name type="common">Quinoa</name>
    <dbReference type="NCBI Taxonomy" id="63459"/>
    <lineage>
        <taxon>Eukaryota</taxon>
        <taxon>Viridiplantae</taxon>
        <taxon>Streptophyta</taxon>
        <taxon>Embryophyta</taxon>
        <taxon>Tracheophyta</taxon>
        <taxon>Spermatophyta</taxon>
        <taxon>Magnoliopsida</taxon>
        <taxon>eudicotyledons</taxon>
        <taxon>Gunneridae</taxon>
        <taxon>Pentapetalae</taxon>
        <taxon>Caryophyllales</taxon>
        <taxon>Chenopodiaceae</taxon>
        <taxon>Chenopodioideae</taxon>
        <taxon>Atripliceae</taxon>
        <taxon>Chenopodium</taxon>
    </lineage>
</organism>
<dbReference type="PANTHER" id="PTHR34835:SF34">
    <property type="entry name" value="OS08G0555500 PROTEIN"/>
    <property type="match status" value="1"/>
</dbReference>
<protein>
    <submittedName>
        <fullName evidence="2">Uncharacterized protein</fullName>
    </submittedName>
</protein>
<accession>A0A803N5Z7</accession>
<feature type="region of interest" description="Disordered" evidence="1">
    <location>
        <begin position="17"/>
        <end position="39"/>
    </location>
</feature>
<reference evidence="2" key="1">
    <citation type="journal article" date="2017" name="Nature">
        <title>The genome of Chenopodium quinoa.</title>
        <authorList>
            <person name="Jarvis D.E."/>
            <person name="Ho Y.S."/>
            <person name="Lightfoot D.J."/>
            <person name="Schmoeckel S.M."/>
            <person name="Li B."/>
            <person name="Borm T.J.A."/>
            <person name="Ohyanagi H."/>
            <person name="Mineta K."/>
            <person name="Michell C.T."/>
            <person name="Saber N."/>
            <person name="Kharbatia N.M."/>
            <person name="Rupper R.R."/>
            <person name="Sharp A.R."/>
            <person name="Dally N."/>
            <person name="Boughton B.A."/>
            <person name="Woo Y.H."/>
            <person name="Gao G."/>
            <person name="Schijlen E.G.W.M."/>
            <person name="Guo X."/>
            <person name="Momin A.A."/>
            <person name="Negrao S."/>
            <person name="Al-Babili S."/>
            <person name="Gehring C."/>
            <person name="Roessner U."/>
            <person name="Jung C."/>
            <person name="Murphy K."/>
            <person name="Arold S.T."/>
            <person name="Gojobori T."/>
            <person name="van der Linden C.G."/>
            <person name="van Loo E.N."/>
            <person name="Jellen E.N."/>
            <person name="Maughan P.J."/>
            <person name="Tester M."/>
        </authorList>
    </citation>
    <scope>NUCLEOTIDE SEQUENCE [LARGE SCALE GENOMIC DNA]</scope>
    <source>
        <strain evidence="2">cv. PI 614886</strain>
    </source>
</reference>
<reference evidence="2" key="2">
    <citation type="submission" date="2021-03" db="UniProtKB">
        <authorList>
            <consortium name="EnsemblPlants"/>
        </authorList>
    </citation>
    <scope>IDENTIFICATION</scope>
</reference>
<dbReference type="Proteomes" id="UP000596660">
    <property type="component" value="Unplaced"/>
</dbReference>
<proteinExistence type="predicted"/>
<dbReference type="PANTHER" id="PTHR34835">
    <property type="entry name" value="OS07G0283600 PROTEIN-RELATED"/>
    <property type="match status" value="1"/>
</dbReference>
<evidence type="ECO:0000256" key="1">
    <source>
        <dbReference type="SAM" id="MobiDB-lite"/>
    </source>
</evidence>
<dbReference type="OMA" id="CAIHITE"/>
<keyword evidence="3" id="KW-1185">Reference proteome</keyword>
<dbReference type="AlphaFoldDB" id="A0A803N5Z7"/>